<evidence type="ECO:0000313" key="14">
    <source>
        <dbReference type="Proteomes" id="UP001163739"/>
    </source>
</evidence>
<accession>A0ABY6N6Y9</accession>
<dbReference type="PANTHER" id="PTHR42987:SF4">
    <property type="entry name" value="PROTEASE SOHB-RELATED"/>
    <property type="match status" value="1"/>
</dbReference>
<gene>
    <name evidence="13" type="primary">sohB</name>
    <name evidence="13" type="ORF">NKI27_09170</name>
</gene>
<dbReference type="SUPFAM" id="SSF52096">
    <property type="entry name" value="ClpP/crotonase"/>
    <property type="match status" value="1"/>
</dbReference>
<evidence type="ECO:0000313" key="13">
    <source>
        <dbReference type="EMBL" id="UZE97886.1"/>
    </source>
</evidence>
<evidence type="ECO:0000259" key="12">
    <source>
        <dbReference type="Pfam" id="PF08496"/>
    </source>
</evidence>
<sequence>MEFLAEYGVFLAKAVTVVIAVVLAVAGVVAVSSKGKAGAEGAIEVTKINKRIAEMKEAIEDKILDRDTIKEKQKVAKKEQKSKKKNKSADETTEAKKRMYVIDFDGDIKASENETLRNSITAVLSVADPKNDEIVIRLESGGGMVHSYGLASAQLNRIKNAGIPLTVCVDKVAASGGYMMACVADKIIASPFAVLGSIGVVAQVPNFNKLLKKNSIDIELLTAGEHKRTLTMFGENTDQGREKFKHDLEDTHDLFKAFVREHRPVVNISEVANGDVWFGRRALDVKLVDELKTSDEYINHACDSLDVFEVQYKEKKSLQEKLGLSVAAGVEKSVHKLISSLQQSRFIS</sequence>
<keyword evidence="9 10" id="KW-0472">Membrane</keyword>
<dbReference type="Pfam" id="PF01343">
    <property type="entry name" value="Peptidase_S49"/>
    <property type="match status" value="1"/>
</dbReference>
<evidence type="ECO:0000259" key="11">
    <source>
        <dbReference type="Pfam" id="PF01343"/>
    </source>
</evidence>
<reference evidence="13" key="1">
    <citation type="submission" date="2022-06" db="EMBL/GenBank/DDBJ databases">
        <title>Alkalimarinus sp. nov., isolated from gut of a Alitta virens.</title>
        <authorList>
            <person name="Yang A.I."/>
            <person name="Shin N.-R."/>
        </authorList>
    </citation>
    <scope>NUCLEOTIDE SEQUENCE</scope>
    <source>
        <strain evidence="13">A2M4</strain>
    </source>
</reference>
<feature type="domain" description="Peptidase S49 N-terminal proteobacteria" evidence="12">
    <location>
        <begin position="2"/>
        <end position="155"/>
    </location>
</feature>
<dbReference type="Gene3D" id="3.90.226.10">
    <property type="entry name" value="2-enoyl-CoA Hydratase, Chain A, domain 1"/>
    <property type="match status" value="1"/>
</dbReference>
<evidence type="ECO:0000256" key="6">
    <source>
        <dbReference type="ARBA" id="ARBA00022801"/>
    </source>
</evidence>
<evidence type="ECO:0000256" key="4">
    <source>
        <dbReference type="ARBA" id="ARBA00022670"/>
    </source>
</evidence>
<dbReference type="GO" id="GO:0006508">
    <property type="term" value="P:proteolysis"/>
    <property type="evidence" value="ECO:0007669"/>
    <property type="project" value="UniProtKB-KW"/>
</dbReference>
<evidence type="ECO:0000256" key="1">
    <source>
        <dbReference type="ARBA" id="ARBA00004236"/>
    </source>
</evidence>
<evidence type="ECO:0000256" key="10">
    <source>
        <dbReference type="SAM" id="Phobius"/>
    </source>
</evidence>
<keyword evidence="5 10" id="KW-0812">Transmembrane</keyword>
<dbReference type="CDD" id="cd07023">
    <property type="entry name" value="S49_Sppa_N_C"/>
    <property type="match status" value="1"/>
</dbReference>
<organism evidence="13 14">
    <name type="scientific">Alkalimarinus alittae</name>
    <dbReference type="NCBI Taxonomy" id="2961619"/>
    <lineage>
        <taxon>Bacteria</taxon>
        <taxon>Pseudomonadati</taxon>
        <taxon>Pseudomonadota</taxon>
        <taxon>Gammaproteobacteria</taxon>
        <taxon>Alteromonadales</taxon>
        <taxon>Alteromonadaceae</taxon>
        <taxon>Alkalimarinus</taxon>
    </lineage>
</organism>
<feature type="domain" description="Peptidase S49" evidence="11">
    <location>
        <begin position="159"/>
        <end position="303"/>
    </location>
</feature>
<evidence type="ECO:0000256" key="3">
    <source>
        <dbReference type="ARBA" id="ARBA00022475"/>
    </source>
</evidence>
<evidence type="ECO:0000256" key="8">
    <source>
        <dbReference type="ARBA" id="ARBA00022989"/>
    </source>
</evidence>
<dbReference type="NCBIfam" id="NF008745">
    <property type="entry name" value="PRK11778.1"/>
    <property type="match status" value="1"/>
</dbReference>
<keyword evidence="8 10" id="KW-1133">Transmembrane helix</keyword>
<dbReference type="InterPro" id="IPR029045">
    <property type="entry name" value="ClpP/crotonase-like_dom_sf"/>
</dbReference>
<evidence type="ECO:0000256" key="9">
    <source>
        <dbReference type="ARBA" id="ARBA00023136"/>
    </source>
</evidence>
<proteinExistence type="inferred from homology"/>
<keyword evidence="14" id="KW-1185">Reference proteome</keyword>
<dbReference type="InterPro" id="IPR047272">
    <property type="entry name" value="S49_SppA_C"/>
</dbReference>
<dbReference type="InterPro" id="IPR002142">
    <property type="entry name" value="Peptidase_S49"/>
</dbReference>
<evidence type="ECO:0000256" key="5">
    <source>
        <dbReference type="ARBA" id="ARBA00022692"/>
    </source>
</evidence>
<dbReference type="InterPro" id="IPR013703">
    <property type="entry name" value="Peptidase_S49_N_proteobac"/>
</dbReference>
<dbReference type="Pfam" id="PF08496">
    <property type="entry name" value="Peptidase_S49_N"/>
    <property type="match status" value="1"/>
</dbReference>
<keyword evidence="6 13" id="KW-0378">Hydrolase</keyword>
<dbReference type="EMBL" id="CP100390">
    <property type="protein sequence ID" value="UZE97886.1"/>
    <property type="molecule type" value="Genomic_DNA"/>
</dbReference>
<keyword evidence="7" id="KW-0720">Serine protease</keyword>
<keyword evidence="4 13" id="KW-0645">Protease</keyword>
<dbReference type="Gene3D" id="6.20.330.10">
    <property type="match status" value="1"/>
</dbReference>
<dbReference type="GO" id="GO:0008233">
    <property type="term" value="F:peptidase activity"/>
    <property type="evidence" value="ECO:0007669"/>
    <property type="project" value="UniProtKB-KW"/>
</dbReference>
<dbReference type="RefSeq" id="WP_265049361.1">
    <property type="nucleotide sequence ID" value="NZ_CP100390.1"/>
</dbReference>
<feature type="transmembrane region" description="Helical" evidence="10">
    <location>
        <begin position="12"/>
        <end position="31"/>
    </location>
</feature>
<dbReference type="EC" id="3.4.21.-" evidence="13"/>
<dbReference type="PANTHER" id="PTHR42987">
    <property type="entry name" value="PEPTIDASE S49"/>
    <property type="match status" value="1"/>
</dbReference>
<comment type="subcellular location">
    <subcellularLocation>
        <location evidence="1">Cell membrane</location>
    </subcellularLocation>
</comment>
<evidence type="ECO:0000256" key="2">
    <source>
        <dbReference type="ARBA" id="ARBA00008683"/>
    </source>
</evidence>
<keyword evidence="3" id="KW-1003">Cell membrane</keyword>
<evidence type="ECO:0000256" key="7">
    <source>
        <dbReference type="ARBA" id="ARBA00022825"/>
    </source>
</evidence>
<protein>
    <submittedName>
        <fullName evidence="13">Protease SohB</fullName>
        <ecNumber evidence="13">3.4.21.-</ecNumber>
    </submittedName>
</protein>
<comment type="similarity">
    <text evidence="2">Belongs to the peptidase S49 family.</text>
</comment>
<name>A0ABY6N6Y9_9ALTE</name>
<dbReference type="Proteomes" id="UP001163739">
    <property type="component" value="Chromosome"/>
</dbReference>